<feature type="compositionally biased region" description="Low complexity" evidence="1">
    <location>
        <begin position="10"/>
        <end position="29"/>
    </location>
</feature>
<evidence type="ECO:0000313" key="3">
    <source>
        <dbReference type="Proteomes" id="UP000054771"/>
    </source>
</evidence>
<dbReference type="EMBL" id="CDMC01000002">
    <property type="protein sequence ID" value="CEN60402.1"/>
    <property type="molecule type" value="Genomic_DNA"/>
</dbReference>
<name>A0A0U5CNF8_ASPCI</name>
<protein>
    <submittedName>
        <fullName evidence="2">Uncharacterized protein</fullName>
    </submittedName>
</protein>
<evidence type="ECO:0000256" key="1">
    <source>
        <dbReference type="SAM" id="MobiDB-lite"/>
    </source>
</evidence>
<dbReference type="Proteomes" id="UP000054771">
    <property type="component" value="Unassembled WGS sequence"/>
</dbReference>
<accession>A0A0U5CNF8</accession>
<sequence>MPPPFPTPTPSSKIPSSSSVKDLSPTSPFTLPPPLPPPSNPDLYDCLPLETLDPAPLNAPSSDPIYLRAPEDPDPDPPSESPRSSGLHVAPAEAMIPTALSTILQKMTGLFVNRLSEREMEGR</sequence>
<organism evidence="2 3">
    <name type="scientific">Aspergillus calidoustus</name>
    <dbReference type="NCBI Taxonomy" id="454130"/>
    <lineage>
        <taxon>Eukaryota</taxon>
        <taxon>Fungi</taxon>
        <taxon>Dikarya</taxon>
        <taxon>Ascomycota</taxon>
        <taxon>Pezizomycotina</taxon>
        <taxon>Eurotiomycetes</taxon>
        <taxon>Eurotiomycetidae</taxon>
        <taxon>Eurotiales</taxon>
        <taxon>Aspergillaceae</taxon>
        <taxon>Aspergillus</taxon>
        <taxon>Aspergillus subgen. Nidulantes</taxon>
    </lineage>
</organism>
<reference evidence="3" key="1">
    <citation type="journal article" date="2016" name="Genome Announc.">
        <title>Draft genome sequences of fungus Aspergillus calidoustus.</title>
        <authorList>
            <person name="Horn F."/>
            <person name="Linde J."/>
            <person name="Mattern D.J."/>
            <person name="Walther G."/>
            <person name="Guthke R."/>
            <person name="Scherlach K."/>
            <person name="Martin K."/>
            <person name="Brakhage A.A."/>
            <person name="Petzke L."/>
            <person name="Valiante V."/>
        </authorList>
    </citation>
    <scope>NUCLEOTIDE SEQUENCE [LARGE SCALE GENOMIC DNA]</scope>
    <source>
        <strain evidence="3">SF006504</strain>
    </source>
</reference>
<proteinExistence type="predicted"/>
<keyword evidence="3" id="KW-1185">Reference proteome</keyword>
<feature type="compositionally biased region" description="Pro residues" evidence="1">
    <location>
        <begin position="30"/>
        <end position="40"/>
    </location>
</feature>
<dbReference type="AlphaFoldDB" id="A0A0U5CNF8"/>
<feature type="region of interest" description="Disordered" evidence="1">
    <location>
        <begin position="1"/>
        <end position="90"/>
    </location>
</feature>
<gene>
    <name evidence="2" type="ORF">ASPCAL02842</name>
</gene>
<evidence type="ECO:0000313" key="2">
    <source>
        <dbReference type="EMBL" id="CEN60402.1"/>
    </source>
</evidence>